<organism evidence="27 28">
    <name type="scientific">Pyronema omphalodes (strain CBS 100304)</name>
    <name type="common">Pyronema confluens</name>
    <dbReference type="NCBI Taxonomy" id="1076935"/>
    <lineage>
        <taxon>Eukaryota</taxon>
        <taxon>Fungi</taxon>
        <taxon>Dikarya</taxon>
        <taxon>Ascomycota</taxon>
        <taxon>Pezizomycotina</taxon>
        <taxon>Pezizomycetes</taxon>
        <taxon>Pezizales</taxon>
        <taxon>Pyronemataceae</taxon>
        <taxon>Pyronema</taxon>
    </lineage>
</organism>
<feature type="compositionally biased region" description="Basic and acidic residues" evidence="24">
    <location>
        <begin position="188"/>
        <end position="206"/>
    </location>
</feature>
<dbReference type="GO" id="GO:0005737">
    <property type="term" value="C:cytoplasm"/>
    <property type="evidence" value="ECO:0007669"/>
    <property type="project" value="UniProtKB-SubCell"/>
</dbReference>
<dbReference type="PROSITE" id="PS51450">
    <property type="entry name" value="LRR"/>
    <property type="match status" value="1"/>
</dbReference>
<keyword evidence="15" id="KW-0694">RNA-binding</keyword>
<dbReference type="Pfam" id="PF23598">
    <property type="entry name" value="LRR_14"/>
    <property type="match status" value="1"/>
</dbReference>
<comment type="similarity">
    <text evidence="5">Belongs to the CCR4/nocturin family.</text>
</comment>
<dbReference type="Gene3D" id="3.80.10.10">
    <property type="entry name" value="Ribonuclease Inhibitor"/>
    <property type="match status" value="1"/>
</dbReference>
<dbReference type="FunFam" id="3.60.10.10:FF:000037">
    <property type="entry name" value="Glucose-repressible alcohol dehydrogenase transcriptional effector"/>
    <property type="match status" value="1"/>
</dbReference>
<dbReference type="EC" id="3.1.13.4" evidence="6"/>
<keyword evidence="8" id="KW-0433">Leucine-rich repeat</keyword>
<comment type="function">
    <text evidence="23">Acts as a catalytic component of the CCR4-NOT core complex, which in the nucleus seems to be a general transcription factor, and in the cytoplasm the major mRNA deadenylase involved in mRNA turnover. Ccr4 has 3'-5' RNase activity with a strong preference for polyadenylated substrates and also low exonuclease activity towards single-stranded DNA.</text>
</comment>
<evidence type="ECO:0000259" key="26">
    <source>
        <dbReference type="Pfam" id="PF23598"/>
    </source>
</evidence>
<dbReference type="InterPro" id="IPR003591">
    <property type="entry name" value="Leu-rich_rpt_typical-subtyp"/>
</dbReference>
<feature type="compositionally biased region" description="Polar residues" evidence="24">
    <location>
        <begin position="47"/>
        <end position="57"/>
    </location>
</feature>
<evidence type="ECO:0000256" key="7">
    <source>
        <dbReference type="ARBA" id="ARBA00022490"/>
    </source>
</evidence>
<proteinExistence type="inferred from homology"/>
<dbReference type="Pfam" id="PF03372">
    <property type="entry name" value="Exo_endo_phos"/>
    <property type="match status" value="1"/>
</dbReference>
<accession>U4L8W4</accession>
<feature type="region of interest" description="Disordered" evidence="24">
    <location>
        <begin position="704"/>
        <end position="726"/>
    </location>
</feature>
<feature type="compositionally biased region" description="Polar residues" evidence="24">
    <location>
        <begin position="89"/>
        <end position="107"/>
    </location>
</feature>
<dbReference type="SUPFAM" id="SSF52058">
    <property type="entry name" value="L domain-like"/>
    <property type="match status" value="1"/>
</dbReference>
<evidence type="ECO:0000259" key="25">
    <source>
        <dbReference type="Pfam" id="PF03372"/>
    </source>
</evidence>
<feature type="compositionally biased region" description="Polar residues" evidence="24">
    <location>
        <begin position="11"/>
        <end position="20"/>
    </location>
</feature>
<gene>
    <name evidence="27" type="ORF">PCON_06146</name>
</gene>
<evidence type="ECO:0000256" key="4">
    <source>
        <dbReference type="ARBA" id="ARBA00004496"/>
    </source>
</evidence>
<feature type="region of interest" description="Disordered" evidence="24">
    <location>
        <begin position="170"/>
        <end position="206"/>
    </location>
</feature>
<dbReference type="InterPro" id="IPR036691">
    <property type="entry name" value="Endo/exonu/phosph_ase_sf"/>
</dbReference>
<comment type="cofactor">
    <cofactor evidence="2">
        <name>Mg(2+)</name>
        <dbReference type="ChEBI" id="CHEBI:18420"/>
    </cofactor>
</comment>
<evidence type="ECO:0000256" key="15">
    <source>
        <dbReference type="ARBA" id="ARBA00022884"/>
    </source>
</evidence>
<feature type="domain" description="Disease resistance R13L4/SHOC-2-like LRR" evidence="26">
    <location>
        <begin position="237"/>
        <end position="307"/>
    </location>
</feature>
<sequence>MAEGYAHFQHHSYSTFSPQQRLRRGTPPQTPSPSRSPAPQSPGAFYYNQNPGHSLSMMNPPHRYGMPQAGKLMPGFGQQNPHHLDQSLGHMQNTGNNNISGSHQHNISGHFGNGNYPSPQHTNSTVDMRNASTHWQEQHQLLAVSRNSGEPHYHARKAALENKNSSATLAITNSSTPNPYSNTPVSSNRKDGPPADVGEPKNAHEGERQDWNALDLGGQGLHALSNALFNYTFLDKLYINHNKLTKLPAAIGKLKLLQVLDASSNQLTELPPELGMLTNLKQLLVFDNKLNMLPFELGSLYKLEVVGVEGNPLDDSYKQILVKEGTRSLIMNLRDNSPADAIPQPPVERDWIVLDDTKNPNAEIDSFQVVSYNILCEKYATANQYGYAANWTLDWQYRRERILNQLIESKADIVCLQEVDAESYDEYLVPNMANSNYDGYHQVKTRARTMSPSESKKVDGCATFWRSDKYTMLAKHSLNFAQIAINREDLKKTVDIFNRVMPKDNIATIVLLENRQTGSRLLVANVHITWDPEYRDVKLVQVAILLEEIQKQAAVWHDIKSPRDASLPPGPVYTETSQIPLLICGDFNSIADSGVYELLSKGAIASDHDDLIGRSYGNLTEDGISHPFALKSSYSHVGELKFTNYTPGFTGVIDYIWYTANSLTVTGLLGNVDEKYLSTVPGFPNAHFPSDHILLQSEFQVKPRKEIVKKPPPPDFGSGSGNNARR</sequence>
<dbReference type="FunFam" id="3.80.10.10:FF:000447">
    <property type="entry name" value="Glucose-repressible alcohol dehydrogenase transcriptional effector"/>
    <property type="match status" value="1"/>
</dbReference>
<feature type="compositionally biased region" description="Pro residues" evidence="24">
    <location>
        <begin position="28"/>
        <end position="40"/>
    </location>
</feature>
<feature type="compositionally biased region" description="Polar residues" evidence="24">
    <location>
        <begin position="115"/>
        <end position="126"/>
    </location>
</feature>
<dbReference type="InterPro" id="IPR055414">
    <property type="entry name" value="LRR_R13L4/SHOC2-like"/>
</dbReference>
<evidence type="ECO:0000256" key="2">
    <source>
        <dbReference type="ARBA" id="ARBA00001946"/>
    </source>
</evidence>
<keyword evidence="13" id="KW-0269">Exonuclease</keyword>
<dbReference type="Proteomes" id="UP000018144">
    <property type="component" value="Unassembled WGS sequence"/>
</dbReference>
<keyword evidence="14" id="KW-0460">Magnesium</keyword>
<evidence type="ECO:0000256" key="16">
    <source>
        <dbReference type="ARBA" id="ARBA00023015"/>
    </source>
</evidence>
<evidence type="ECO:0000256" key="18">
    <source>
        <dbReference type="ARBA" id="ARBA00023242"/>
    </source>
</evidence>
<dbReference type="CDD" id="cd09097">
    <property type="entry name" value="Deadenylase_CCR4"/>
    <property type="match status" value="1"/>
</dbReference>
<evidence type="ECO:0000256" key="22">
    <source>
        <dbReference type="ARBA" id="ARBA00033317"/>
    </source>
</evidence>
<evidence type="ECO:0000256" key="17">
    <source>
        <dbReference type="ARBA" id="ARBA00023163"/>
    </source>
</evidence>
<keyword evidence="7" id="KW-0963">Cytoplasm</keyword>
<evidence type="ECO:0000256" key="23">
    <source>
        <dbReference type="ARBA" id="ARBA00045495"/>
    </source>
</evidence>
<evidence type="ECO:0000256" key="12">
    <source>
        <dbReference type="ARBA" id="ARBA00022801"/>
    </source>
</evidence>
<keyword evidence="18" id="KW-0539">Nucleus</keyword>
<dbReference type="PANTHER" id="PTHR12121">
    <property type="entry name" value="CARBON CATABOLITE REPRESSOR PROTEIN 4"/>
    <property type="match status" value="1"/>
</dbReference>
<name>U4L8W4_PYROM</name>
<evidence type="ECO:0000256" key="1">
    <source>
        <dbReference type="ARBA" id="ARBA00001663"/>
    </source>
</evidence>
<dbReference type="SUPFAM" id="SSF56219">
    <property type="entry name" value="DNase I-like"/>
    <property type="match status" value="1"/>
</dbReference>
<dbReference type="AlphaFoldDB" id="U4L8W4"/>
<dbReference type="OMA" id="PHYYARA"/>
<protein>
    <recommendedName>
        <fullName evidence="19">CCR4-Not complex 3'-5'-exoribonuclease subunit Ccr4</fullName>
        <ecNumber evidence="6">3.1.13.4</ecNumber>
    </recommendedName>
    <alternativeName>
        <fullName evidence="20">Carbon catabolite repressor protein 4</fullName>
    </alternativeName>
    <alternativeName>
        <fullName evidence="21">Cytoplasmic deadenylase</fullName>
    </alternativeName>
    <alternativeName>
        <fullName evidence="22">Glucose-repressible alcohol dehydrogenase transcriptional effector</fullName>
    </alternativeName>
</protein>
<evidence type="ECO:0000256" key="24">
    <source>
        <dbReference type="SAM" id="MobiDB-lite"/>
    </source>
</evidence>
<reference evidence="27 28" key="1">
    <citation type="journal article" date="2013" name="PLoS Genet.">
        <title>The genome and development-dependent transcriptomes of Pyronema confluens: a window into fungal evolution.</title>
        <authorList>
            <person name="Traeger S."/>
            <person name="Altegoer F."/>
            <person name="Freitag M."/>
            <person name="Gabaldon T."/>
            <person name="Kempken F."/>
            <person name="Kumar A."/>
            <person name="Marcet-Houben M."/>
            <person name="Poggeler S."/>
            <person name="Stajich J.E."/>
            <person name="Nowrousian M."/>
        </authorList>
    </citation>
    <scope>NUCLEOTIDE SEQUENCE [LARGE SCALE GENOMIC DNA]</scope>
    <source>
        <strain evidence="28">CBS 100304</strain>
        <tissue evidence="27">Vegetative mycelium</tissue>
    </source>
</reference>
<comment type="catalytic activity">
    <reaction evidence="1">
        <text>Exonucleolytic cleavage of poly(A) to 5'-AMP.</text>
        <dbReference type="EC" id="3.1.13.4"/>
    </reaction>
</comment>
<evidence type="ECO:0000313" key="28">
    <source>
        <dbReference type="Proteomes" id="UP000018144"/>
    </source>
</evidence>
<dbReference type="Gene3D" id="3.60.10.10">
    <property type="entry name" value="Endonuclease/exonuclease/phosphatase"/>
    <property type="match status" value="1"/>
</dbReference>
<dbReference type="SMART" id="SM00369">
    <property type="entry name" value="LRR_TYP"/>
    <property type="match status" value="2"/>
</dbReference>
<dbReference type="InterPro" id="IPR050410">
    <property type="entry name" value="CCR4/nocturin_mRNA_transcr"/>
</dbReference>
<evidence type="ECO:0000256" key="21">
    <source>
        <dbReference type="ARBA" id="ARBA00031469"/>
    </source>
</evidence>
<dbReference type="eggNOG" id="KOG0620">
    <property type="taxonomic scope" value="Eukaryota"/>
</dbReference>
<feature type="domain" description="Endonuclease/exonuclease/phosphatase" evidence="25">
    <location>
        <begin position="371"/>
        <end position="692"/>
    </location>
</feature>
<dbReference type="GO" id="GO:0004535">
    <property type="term" value="F:poly(A)-specific ribonuclease activity"/>
    <property type="evidence" value="ECO:0007669"/>
    <property type="project" value="UniProtKB-EC"/>
</dbReference>
<keyword evidence="17" id="KW-0804">Transcription</keyword>
<keyword evidence="28" id="KW-1185">Reference proteome</keyword>
<dbReference type="GO" id="GO:0005634">
    <property type="term" value="C:nucleus"/>
    <property type="evidence" value="ECO:0007669"/>
    <property type="project" value="UniProtKB-SubCell"/>
</dbReference>
<evidence type="ECO:0000256" key="9">
    <source>
        <dbReference type="ARBA" id="ARBA00022722"/>
    </source>
</evidence>
<keyword evidence="12" id="KW-0378">Hydrolase</keyword>
<evidence type="ECO:0000256" key="8">
    <source>
        <dbReference type="ARBA" id="ARBA00022614"/>
    </source>
</evidence>
<evidence type="ECO:0000256" key="3">
    <source>
        <dbReference type="ARBA" id="ARBA00004123"/>
    </source>
</evidence>
<dbReference type="InterPro" id="IPR032675">
    <property type="entry name" value="LRR_dom_sf"/>
</dbReference>
<keyword evidence="10" id="KW-0479">Metal-binding</keyword>
<dbReference type="GO" id="GO:0046872">
    <property type="term" value="F:metal ion binding"/>
    <property type="evidence" value="ECO:0007669"/>
    <property type="project" value="UniProtKB-KW"/>
</dbReference>
<dbReference type="STRING" id="1076935.U4L8W4"/>
<dbReference type="InterPro" id="IPR001611">
    <property type="entry name" value="Leu-rich_rpt"/>
</dbReference>
<dbReference type="GO" id="GO:0003723">
    <property type="term" value="F:RNA binding"/>
    <property type="evidence" value="ECO:0007669"/>
    <property type="project" value="UniProtKB-KW"/>
</dbReference>
<feature type="compositionally biased region" description="Polar residues" evidence="24">
    <location>
        <begin position="170"/>
        <end position="187"/>
    </location>
</feature>
<dbReference type="PANTHER" id="PTHR12121:SF100">
    <property type="entry name" value="POLY(A)-SPECIFIC RIBONUCLEASE"/>
    <property type="match status" value="1"/>
</dbReference>
<evidence type="ECO:0000313" key="27">
    <source>
        <dbReference type="EMBL" id="CCX06559.1"/>
    </source>
</evidence>
<dbReference type="InterPro" id="IPR005135">
    <property type="entry name" value="Endo/exonuclease/phosphatase"/>
</dbReference>
<evidence type="ECO:0000256" key="14">
    <source>
        <dbReference type="ARBA" id="ARBA00022842"/>
    </source>
</evidence>
<evidence type="ECO:0000256" key="10">
    <source>
        <dbReference type="ARBA" id="ARBA00022723"/>
    </source>
</evidence>
<dbReference type="OrthoDB" id="428734at2759"/>
<keyword evidence="9" id="KW-0540">Nuclease</keyword>
<keyword evidence="11" id="KW-0677">Repeat</keyword>
<evidence type="ECO:0000256" key="20">
    <source>
        <dbReference type="ARBA" id="ARBA00030493"/>
    </source>
</evidence>
<keyword evidence="16" id="KW-0805">Transcription regulation</keyword>
<evidence type="ECO:0000256" key="6">
    <source>
        <dbReference type="ARBA" id="ARBA00012161"/>
    </source>
</evidence>
<evidence type="ECO:0000256" key="19">
    <source>
        <dbReference type="ARBA" id="ARBA00023475"/>
    </source>
</evidence>
<comment type="subcellular location">
    <subcellularLocation>
        <location evidence="4">Cytoplasm</location>
    </subcellularLocation>
    <subcellularLocation>
        <location evidence="3">Nucleus</location>
    </subcellularLocation>
</comment>
<feature type="region of interest" description="Disordered" evidence="24">
    <location>
        <begin position="1"/>
        <end position="126"/>
    </location>
</feature>
<evidence type="ECO:0000256" key="13">
    <source>
        <dbReference type="ARBA" id="ARBA00022839"/>
    </source>
</evidence>
<dbReference type="EMBL" id="HF935296">
    <property type="protein sequence ID" value="CCX06559.1"/>
    <property type="molecule type" value="Genomic_DNA"/>
</dbReference>
<evidence type="ECO:0000256" key="11">
    <source>
        <dbReference type="ARBA" id="ARBA00022737"/>
    </source>
</evidence>
<evidence type="ECO:0000256" key="5">
    <source>
        <dbReference type="ARBA" id="ARBA00010774"/>
    </source>
</evidence>